<sequence>MEQHVKDKILIQLTKNPHSILNLLNHTLNDTVIYQKSLPQKKLRPLHLAEQTPCVIARKPKLKAIYKQ</sequence>
<reference evidence="1 2" key="1">
    <citation type="submission" date="2019-07" db="EMBL/GenBank/DDBJ databases">
        <title>Whole genome shotgun sequence of Halolactibacillus alkaliphilus NBRC 103919.</title>
        <authorList>
            <person name="Hosoyama A."/>
            <person name="Uohara A."/>
            <person name="Ohji S."/>
            <person name="Ichikawa N."/>
        </authorList>
    </citation>
    <scope>NUCLEOTIDE SEQUENCE [LARGE SCALE GENOMIC DNA]</scope>
    <source>
        <strain evidence="1 2">NBRC 103919</strain>
    </source>
</reference>
<gene>
    <name evidence="1" type="ORF">HAL01_06780</name>
</gene>
<dbReference type="RefSeq" id="WP_089800113.1">
    <property type="nucleotide sequence ID" value="NZ_BJYE01000006.1"/>
</dbReference>
<proteinExistence type="predicted"/>
<evidence type="ECO:0000313" key="2">
    <source>
        <dbReference type="Proteomes" id="UP000321400"/>
    </source>
</evidence>
<evidence type="ECO:0000313" key="1">
    <source>
        <dbReference type="EMBL" id="GEN56214.1"/>
    </source>
</evidence>
<protein>
    <submittedName>
        <fullName evidence="1">Uncharacterized protein</fullName>
    </submittedName>
</protein>
<comment type="caution">
    <text evidence="1">The sequence shown here is derived from an EMBL/GenBank/DDBJ whole genome shotgun (WGS) entry which is preliminary data.</text>
</comment>
<name>A0A511WZU4_9BACI</name>
<keyword evidence="2" id="KW-1185">Reference proteome</keyword>
<dbReference type="Proteomes" id="UP000321400">
    <property type="component" value="Unassembled WGS sequence"/>
</dbReference>
<organism evidence="1 2">
    <name type="scientific">Halolactibacillus alkaliphilus</name>
    <dbReference type="NCBI Taxonomy" id="442899"/>
    <lineage>
        <taxon>Bacteria</taxon>
        <taxon>Bacillati</taxon>
        <taxon>Bacillota</taxon>
        <taxon>Bacilli</taxon>
        <taxon>Bacillales</taxon>
        <taxon>Bacillaceae</taxon>
        <taxon>Halolactibacillus</taxon>
    </lineage>
</organism>
<dbReference type="AlphaFoldDB" id="A0A511WZU4"/>
<dbReference type="OrthoDB" id="2972768at2"/>
<dbReference type="EMBL" id="BJYE01000006">
    <property type="protein sequence ID" value="GEN56214.1"/>
    <property type="molecule type" value="Genomic_DNA"/>
</dbReference>
<dbReference type="STRING" id="442899.SAMN05720591_10494"/>
<accession>A0A511WZU4</accession>